<feature type="signal peptide" evidence="1">
    <location>
        <begin position="1"/>
        <end position="20"/>
    </location>
</feature>
<dbReference type="Proteomes" id="UP001301326">
    <property type="component" value="Chromosome"/>
</dbReference>
<gene>
    <name evidence="2" type="ORF">QJT81_08485</name>
</gene>
<organism evidence="2">
    <name type="scientific">Candidatus Thiothrix putei</name>
    <dbReference type="NCBI Taxonomy" id="3080811"/>
    <lineage>
        <taxon>Bacteria</taxon>
        <taxon>Pseudomonadati</taxon>
        <taxon>Pseudomonadota</taxon>
        <taxon>Gammaproteobacteria</taxon>
        <taxon>Thiotrichales</taxon>
        <taxon>Thiotrichaceae</taxon>
        <taxon>Thiothrix</taxon>
    </lineage>
</organism>
<accession>A0AA95KPR2</accession>
<reference evidence="2" key="1">
    <citation type="journal article" date="2023" name="Int. J. Mol. Sci.">
        <title>Metagenomics Revealed a New Genus 'Candidatus Thiocaldithrix dubininis' gen. nov., sp. nov. and a New Species 'Candidatus Thiothrix putei' sp. nov. in the Family Thiotrichaceae, Some Members of Which Have Traits of Both Na+- and H+-Motive Energetics.</title>
        <authorList>
            <person name="Ravin N.V."/>
            <person name="Muntyan M.S."/>
            <person name="Smolyakov D.D."/>
            <person name="Rudenko T.S."/>
            <person name="Beletsky A.V."/>
            <person name="Mardanov A.V."/>
            <person name="Grabovich M.Y."/>
        </authorList>
    </citation>
    <scope>NUCLEOTIDE SEQUENCE</scope>
    <source>
        <strain evidence="2">GKL-02</strain>
    </source>
</reference>
<evidence type="ECO:0000256" key="1">
    <source>
        <dbReference type="SAM" id="SignalP"/>
    </source>
</evidence>
<feature type="chain" id="PRO_5041640762" description="HMA domain-containing protein" evidence="1">
    <location>
        <begin position="21"/>
        <end position="109"/>
    </location>
</feature>
<sequence>MKITPYLLSTFLLISSQAIAEAPKLELYLVQYDGINCLKRAEYSLKESGFELSSGTYKGEDRVGVNGNYKGAVTCSTEAPTSVVFTVAGDEYPKAKELARKLQHNFMNY</sequence>
<dbReference type="KEGG" id="tput:QJT81_08485"/>
<evidence type="ECO:0008006" key="3">
    <source>
        <dbReference type="Google" id="ProtNLM"/>
    </source>
</evidence>
<name>A0AA95KPR2_9GAMM</name>
<protein>
    <recommendedName>
        <fullName evidence="3">HMA domain-containing protein</fullName>
    </recommendedName>
</protein>
<dbReference type="AlphaFoldDB" id="A0AA95KPR2"/>
<reference evidence="2" key="2">
    <citation type="submission" date="2023-04" db="EMBL/GenBank/DDBJ databases">
        <authorList>
            <person name="Beletskiy A.V."/>
            <person name="Mardanov A.V."/>
            <person name="Ravin N.V."/>
        </authorList>
    </citation>
    <scope>NUCLEOTIDE SEQUENCE</scope>
    <source>
        <strain evidence="2">GKL-02</strain>
    </source>
</reference>
<dbReference type="EMBL" id="CP124756">
    <property type="protein sequence ID" value="WGZ96000.1"/>
    <property type="molecule type" value="Genomic_DNA"/>
</dbReference>
<keyword evidence="1" id="KW-0732">Signal</keyword>
<proteinExistence type="predicted"/>
<evidence type="ECO:0000313" key="2">
    <source>
        <dbReference type="EMBL" id="WGZ96000.1"/>
    </source>
</evidence>